<keyword evidence="4" id="KW-1185">Reference proteome</keyword>
<evidence type="ECO:0000256" key="2">
    <source>
        <dbReference type="SAM" id="Phobius"/>
    </source>
</evidence>
<keyword evidence="2" id="KW-0812">Transmembrane</keyword>
<accession>A0A8J5N6U1</accession>
<proteinExistence type="predicted"/>
<evidence type="ECO:0000313" key="3">
    <source>
        <dbReference type="EMBL" id="KAG7174771.1"/>
    </source>
</evidence>
<feature type="region of interest" description="Disordered" evidence="1">
    <location>
        <begin position="283"/>
        <end position="304"/>
    </location>
</feature>
<protein>
    <submittedName>
        <fullName evidence="3">Putative Nephrin-like 31</fullName>
    </submittedName>
</protein>
<evidence type="ECO:0000313" key="4">
    <source>
        <dbReference type="Proteomes" id="UP000747542"/>
    </source>
</evidence>
<keyword evidence="2" id="KW-0472">Membrane</keyword>
<evidence type="ECO:0000256" key="1">
    <source>
        <dbReference type="SAM" id="MobiDB-lite"/>
    </source>
</evidence>
<dbReference type="AlphaFoldDB" id="A0A8J5N6U1"/>
<feature type="compositionally biased region" description="Low complexity" evidence="1">
    <location>
        <begin position="50"/>
        <end position="67"/>
    </location>
</feature>
<name>A0A8J5N6U1_HOMAM</name>
<dbReference type="EMBL" id="JAHLQT010007025">
    <property type="protein sequence ID" value="KAG7174771.1"/>
    <property type="molecule type" value="Genomic_DNA"/>
</dbReference>
<dbReference type="Proteomes" id="UP000747542">
    <property type="component" value="Unassembled WGS sequence"/>
</dbReference>
<sequence>VLGEEVAGVPALVSVVVGASVGIVLLLLLLGLLVRQRVRRPPAPPPTSNPTHTMPPTTLPPTTLAPTTSPPPILKTSHGLPTHTCAHRQMQVEGETEVDPDLIPQQLVHSTLTPSGPLLRPPANYRGQDPSFCQVVVAGGGGGGGGGGGLTVHHHLLPATTTYTSPHHHHQQPAAAADPTSTPRHHPHPQEHYQHLVSDDPRYAHLDLEAGGRQVTSEGHRSRVVPTVYATLDTRRATSRETFDIRHSHSQASLDIGRGHDVVYSDDTRHDPAYHHLHDAARPLLEDDHPPNTITLVSKRESSV</sequence>
<reference evidence="3" key="1">
    <citation type="journal article" date="2021" name="Sci. Adv.">
        <title>The American lobster genome reveals insights on longevity, neural, and immune adaptations.</title>
        <authorList>
            <person name="Polinski J.M."/>
            <person name="Zimin A.V."/>
            <person name="Clark K.F."/>
            <person name="Kohn A.B."/>
            <person name="Sadowski N."/>
            <person name="Timp W."/>
            <person name="Ptitsyn A."/>
            <person name="Khanna P."/>
            <person name="Romanova D.Y."/>
            <person name="Williams P."/>
            <person name="Greenwood S.J."/>
            <person name="Moroz L.L."/>
            <person name="Walt D.R."/>
            <person name="Bodnar A.G."/>
        </authorList>
    </citation>
    <scope>NUCLEOTIDE SEQUENCE</scope>
    <source>
        <strain evidence="3">GMGI-L3</strain>
    </source>
</reference>
<organism evidence="3 4">
    <name type="scientific">Homarus americanus</name>
    <name type="common">American lobster</name>
    <dbReference type="NCBI Taxonomy" id="6706"/>
    <lineage>
        <taxon>Eukaryota</taxon>
        <taxon>Metazoa</taxon>
        <taxon>Ecdysozoa</taxon>
        <taxon>Arthropoda</taxon>
        <taxon>Crustacea</taxon>
        <taxon>Multicrustacea</taxon>
        <taxon>Malacostraca</taxon>
        <taxon>Eumalacostraca</taxon>
        <taxon>Eucarida</taxon>
        <taxon>Decapoda</taxon>
        <taxon>Pleocyemata</taxon>
        <taxon>Astacidea</taxon>
        <taxon>Nephropoidea</taxon>
        <taxon>Nephropidae</taxon>
        <taxon>Homarus</taxon>
    </lineage>
</organism>
<keyword evidence="2" id="KW-1133">Transmembrane helix</keyword>
<feature type="non-terminal residue" evidence="3">
    <location>
        <position position="304"/>
    </location>
</feature>
<comment type="caution">
    <text evidence="3">The sequence shown here is derived from an EMBL/GenBank/DDBJ whole genome shotgun (WGS) entry which is preliminary data.</text>
</comment>
<feature type="region of interest" description="Disordered" evidence="1">
    <location>
        <begin position="41"/>
        <end position="80"/>
    </location>
</feature>
<feature type="region of interest" description="Disordered" evidence="1">
    <location>
        <begin position="161"/>
        <end position="193"/>
    </location>
</feature>
<feature type="transmembrane region" description="Helical" evidence="2">
    <location>
        <begin position="12"/>
        <end position="34"/>
    </location>
</feature>
<gene>
    <name evidence="3" type="primary">Nphs1-L31</name>
    <name evidence="3" type="ORF">Hamer_G018088</name>
</gene>